<evidence type="ECO:0000313" key="2">
    <source>
        <dbReference type="EMBL" id="MFI9102629.1"/>
    </source>
</evidence>
<protein>
    <submittedName>
        <fullName evidence="2">CGNR zinc finger domain-containing protein</fullName>
    </submittedName>
</protein>
<dbReference type="SUPFAM" id="SSF160904">
    <property type="entry name" value="Jann2411-like"/>
    <property type="match status" value="1"/>
</dbReference>
<accession>A0ABW8C877</accession>
<name>A0ABW8C877_9ACTN</name>
<dbReference type="EMBL" id="JBITYG010000005">
    <property type="protein sequence ID" value="MFI9102629.1"/>
    <property type="molecule type" value="Genomic_DNA"/>
</dbReference>
<dbReference type="Proteomes" id="UP001614394">
    <property type="component" value="Unassembled WGS sequence"/>
</dbReference>
<keyword evidence="3" id="KW-1185">Reference proteome</keyword>
<dbReference type="RefSeq" id="WP_399650539.1">
    <property type="nucleotide sequence ID" value="NZ_JBITYG010000005.1"/>
</dbReference>
<organism evidence="2 3">
    <name type="scientific">Streptomyces fildesensis</name>
    <dbReference type="NCBI Taxonomy" id="375757"/>
    <lineage>
        <taxon>Bacteria</taxon>
        <taxon>Bacillati</taxon>
        <taxon>Actinomycetota</taxon>
        <taxon>Actinomycetes</taxon>
        <taxon>Kitasatosporales</taxon>
        <taxon>Streptomycetaceae</taxon>
        <taxon>Streptomyces</taxon>
    </lineage>
</organism>
<dbReference type="InterPro" id="IPR010852">
    <property type="entry name" value="ABATE"/>
</dbReference>
<sequence>MIEAPSSAQLVEAFANTVDVELGTDDLAASGELAGWLADRGLLEAGSPLSAADHELGLRLRAGIREELGVHVGDTPDPDLLLAADGALRELPLLSTVRRGTSAALLPAPELPPARKALALIAVAWTELVITGEAARLKRCAEHACAWVFWDVSKNRSRRWCSMRVCGNRTKARRYAAKHAGTAG</sequence>
<dbReference type="Pfam" id="PF07336">
    <property type="entry name" value="ABATE"/>
    <property type="match status" value="1"/>
</dbReference>
<dbReference type="InterPro" id="IPR023286">
    <property type="entry name" value="ABATE_dom_sf"/>
</dbReference>
<dbReference type="Pfam" id="PF11706">
    <property type="entry name" value="zf-CGNR"/>
    <property type="match status" value="1"/>
</dbReference>
<reference evidence="2 3" key="1">
    <citation type="submission" date="2024-10" db="EMBL/GenBank/DDBJ databases">
        <title>The Natural Products Discovery Center: Release of the First 8490 Sequenced Strains for Exploring Actinobacteria Biosynthetic Diversity.</title>
        <authorList>
            <person name="Kalkreuter E."/>
            <person name="Kautsar S.A."/>
            <person name="Yang D."/>
            <person name="Bader C.D."/>
            <person name="Teijaro C.N."/>
            <person name="Fluegel L."/>
            <person name="Davis C.M."/>
            <person name="Simpson J.R."/>
            <person name="Lauterbach L."/>
            <person name="Steele A.D."/>
            <person name="Gui C."/>
            <person name="Meng S."/>
            <person name="Li G."/>
            <person name="Viehrig K."/>
            <person name="Ye F."/>
            <person name="Su P."/>
            <person name="Kiefer A.F."/>
            <person name="Nichols A."/>
            <person name="Cepeda A.J."/>
            <person name="Yan W."/>
            <person name="Fan B."/>
            <person name="Jiang Y."/>
            <person name="Adhikari A."/>
            <person name="Zheng C.-J."/>
            <person name="Schuster L."/>
            <person name="Cowan T.M."/>
            <person name="Smanski M.J."/>
            <person name="Chevrette M.G."/>
            <person name="De Carvalho L.P.S."/>
            <person name="Shen B."/>
        </authorList>
    </citation>
    <scope>NUCLEOTIDE SEQUENCE [LARGE SCALE GENOMIC DNA]</scope>
    <source>
        <strain evidence="2 3">NPDC053399</strain>
    </source>
</reference>
<comment type="caution">
    <text evidence="2">The sequence shown here is derived from an EMBL/GenBank/DDBJ whole genome shotgun (WGS) entry which is preliminary data.</text>
</comment>
<dbReference type="InterPro" id="IPR021005">
    <property type="entry name" value="Znf_CGNR"/>
</dbReference>
<evidence type="ECO:0000313" key="3">
    <source>
        <dbReference type="Proteomes" id="UP001614394"/>
    </source>
</evidence>
<dbReference type="PANTHER" id="PTHR35525">
    <property type="entry name" value="BLL6575 PROTEIN"/>
    <property type="match status" value="1"/>
</dbReference>
<dbReference type="PANTHER" id="PTHR35525:SF3">
    <property type="entry name" value="BLL6575 PROTEIN"/>
    <property type="match status" value="1"/>
</dbReference>
<proteinExistence type="predicted"/>
<dbReference type="Gene3D" id="1.10.3300.10">
    <property type="entry name" value="Jann2411-like domain"/>
    <property type="match status" value="1"/>
</dbReference>
<gene>
    <name evidence="2" type="ORF">ACIGXA_19125</name>
</gene>
<feature type="domain" description="Zinc finger CGNR" evidence="1">
    <location>
        <begin position="136"/>
        <end position="179"/>
    </location>
</feature>
<evidence type="ECO:0000259" key="1">
    <source>
        <dbReference type="Pfam" id="PF11706"/>
    </source>
</evidence>